<proteinExistence type="predicted"/>
<dbReference type="PANTHER" id="PTHR33361">
    <property type="entry name" value="GLR0591 PROTEIN"/>
    <property type="match status" value="1"/>
</dbReference>
<gene>
    <name evidence="1" type="ordered locus">CA2559_08886</name>
</gene>
<dbReference type="HOGENOM" id="CLU_018914_1_0_10"/>
<keyword evidence="2" id="KW-1185">Reference proteome</keyword>
<reference evidence="1 2" key="1">
    <citation type="journal article" date="2010" name="J. Bacteriol.">
        <title>The complete genome sequence of Croceibacter atlanticus HTCC2559T.</title>
        <authorList>
            <person name="Oh H.M."/>
            <person name="Kang I."/>
            <person name="Ferriera S."/>
            <person name="Giovannoni S.J."/>
            <person name="Cho J.C."/>
        </authorList>
    </citation>
    <scope>NUCLEOTIDE SEQUENCE [LARGE SCALE GENOMIC DNA]</scope>
    <source>
        <strain evidence="2">ATCC BAA-628 / HTCC2559 / KCTC 12090</strain>
    </source>
</reference>
<protein>
    <submittedName>
        <fullName evidence="1">Uncharacterized conserved secreted protein</fullName>
    </submittedName>
</protein>
<sequence length="602" mass="68968">MNKYIIGATLVVALFSCKQNSEPISEETIATESKKANDFFEASFKEDVSISPMLQTQLGVKTNYGEWDDFSNQAEAKELERAKNRLAYLNDSLNVNALNKETALSYTLYKQDLEHTIEDYAFRLYNYPVNQMHGMHAEIPAFLINMHSINSVEDAEAYISRLKGLEKVYADVSENLSIRETNGIMPPKFVFEKVIGDSKNLIKGRPFEKSNEVSALMEDFTTKVNTLSIPKDEKEDLLNKAEKALTEQVRPAFEGLISTMQDQQQRATVENGVWKFPKGDQFYNLALKRTTTTSLTANEIHEIGLNEVARIHKEMEQIMQDVGFNGTLQDFFKFMREDEKFYYKNTVEDKQAYKDKATAIINTMKGTLDKLFNTKPKAELVVKAVEPFREKSAGKAFYQQPAIDGSRPGTYYVNLYDMSAMPTYQMEALAYHEGIPGHHMQIAISQELENIPAFRKHSFYTAYVEGWALYSEYIPKEVGYYKDPYSDFGRLAMELWRSCRLVVDTGIHAKKWTREEGIEYYKKNTPNAESDCIKMVERHIVMPGQATAYKVGMNKILELRNLSEEKLGSNFDIKEFHDIILKDGALPLDILTQKVEAWIASK</sequence>
<evidence type="ECO:0000313" key="1">
    <source>
        <dbReference type="EMBL" id="EAP86136.1"/>
    </source>
</evidence>
<dbReference type="KEGG" id="cat:CA2559_08886"/>
<evidence type="ECO:0000313" key="2">
    <source>
        <dbReference type="Proteomes" id="UP000002297"/>
    </source>
</evidence>
<dbReference type="EMBL" id="CP002046">
    <property type="protein sequence ID" value="EAP86136.1"/>
    <property type="molecule type" value="Genomic_DNA"/>
</dbReference>
<dbReference type="PANTHER" id="PTHR33361:SF16">
    <property type="entry name" value="DUF885 DOMAIN-CONTAINING PROTEIN"/>
    <property type="match status" value="1"/>
</dbReference>
<accession>A3UBY5</accession>
<dbReference type="eggNOG" id="COG4805">
    <property type="taxonomic scope" value="Bacteria"/>
</dbReference>
<dbReference type="RefSeq" id="WP_013187522.1">
    <property type="nucleotide sequence ID" value="NC_014230.1"/>
</dbReference>
<dbReference type="Pfam" id="PF05960">
    <property type="entry name" value="DUF885"/>
    <property type="match status" value="1"/>
</dbReference>
<name>A3UBY5_CROAH</name>
<dbReference type="AlphaFoldDB" id="A3UBY5"/>
<dbReference type="GeneID" id="89453529"/>
<dbReference type="Proteomes" id="UP000002297">
    <property type="component" value="Chromosome"/>
</dbReference>
<dbReference type="OrthoDB" id="9760040at2"/>
<organism evidence="1 2">
    <name type="scientific">Croceibacter atlanticus (strain ATCC BAA-628 / JCM 21780 / CIP 108009 / IAM 15332 / KCTC 12090 / HTCC2559)</name>
    <dbReference type="NCBI Taxonomy" id="216432"/>
    <lineage>
        <taxon>Bacteria</taxon>
        <taxon>Pseudomonadati</taxon>
        <taxon>Bacteroidota</taxon>
        <taxon>Flavobacteriia</taxon>
        <taxon>Flavobacteriales</taxon>
        <taxon>Flavobacteriaceae</taxon>
        <taxon>Croceibacter</taxon>
    </lineage>
</organism>
<dbReference type="STRING" id="216432.CA2559_08886"/>
<dbReference type="InterPro" id="IPR010281">
    <property type="entry name" value="DUF885"/>
</dbReference>
<dbReference type="PROSITE" id="PS51257">
    <property type="entry name" value="PROKAR_LIPOPROTEIN"/>
    <property type="match status" value="1"/>
</dbReference>